<dbReference type="Proteomes" id="UP000029224">
    <property type="component" value="Unassembled WGS sequence"/>
</dbReference>
<evidence type="ECO:0000313" key="1">
    <source>
        <dbReference type="EMBL" id="GAL37733.1"/>
    </source>
</evidence>
<comment type="caution">
    <text evidence="1">The sequence shown here is derived from an EMBL/GenBank/DDBJ whole genome shotgun (WGS) entry which is preliminary data.</text>
</comment>
<proteinExistence type="predicted"/>
<dbReference type="EMBL" id="BBMT01000020">
    <property type="protein sequence ID" value="GAL37733.1"/>
    <property type="molecule type" value="Genomic_DNA"/>
</dbReference>
<evidence type="ECO:0000313" key="2">
    <source>
        <dbReference type="Proteomes" id="UP000029224"/>
    </source>
</evidence>
<protein>
    <submittedName>
        <fullName evidence="1">Extracellular deoxyribonuclease Xds</fullName>
    </submittedName>
</protein>
<reference evidence="1 2" key="1">
    <citation type="submission" date="2014-09" db="EMBL/GenBank/DDBJ databases">
        <title>Vibrio maritimus JCM 19240. (C210) whole genome shotgun sequence.</title>
        <authorList>
            <person name="Sawabe T."/>
            <person name="Meirelles P."/>
            <person name="Nakanishi M."/>
            <person name="Sayaka M."/>
            <person name="Hattori M."/>
            <person name="Ohkuma M."/>
        </authorList>
    </citation>
    <scope>NUCLEOTIDE SEQUENCE [LARGE SCALE GENOMIC DNA]</scope>
    <source>
        <strain evidence="1 2">JCM 19240</strain>
    </source>
</reference>
<reference evidence="1 2" key="2">
    <citation type="submission" date="2014-09" db="EMBL/GenBank/DDBJ databases">
        <authorList>
            <consortium name="NBRP consortium"/>
            <person name="Sawabe T."/>
            <person name="Meirelles P."/>
            <person name="Nakanishi M."/>
            <person name="Sayaka M."/>
            <person name="Hattori M."/>
            <person name="Ohkuma M."/>
        </authorList>
    </citation>
    <scope>NUCLEOTIDE SEQUENCE [LARGE SCALE GENOMIC DNA]</scope>
    <source>
        <strain evidence="1 2">JCM 19240</strain>
    </source>
</reference>
<accession>A0A090TEI9</accession>
<dbReference type="AlphaFoldDB" id="A0A090TEI9"/>
<gene>
    <name evidence="1" type="ORF">JCM19240_186</name>
</gene>
<organism evidence="1 2">
    <name type="scientific">Vibrio maritimus</name>
    <dbReference type="NCBI Taxonomy" id="990268"/>
    <lineage>
        <taxon>Bacteria</taxon>
        <taxon>Pseudomonadati</taxon>
        <taxon>Pseudomonadota</taxon>
        <taxon>Gammaproteobacteria</taxon>
        <taxon>Vibrionales</taxon>
        <taxon>Vibrionaceae</taxon>
        <taxon>Vibrio</taxon>
    </lineage>
</organism>
<name>A0A090TEI9_9VIBR</name>
<sequence>MALGDVLAQIKGHKVVLGDFNAYGKEDPMLVLTDYTAERYGKVIRAARNTFIGEEEQFGDQGAVIDIAMALSTCWVRCTLTVGAILTMMKSAR</sequence>
<keyword evidence="2" id="KW-1185">Reference proteome</keyword>